<evidence type="ECO:0000256" key="1">
    <source>
        <dbReference type="SAM" id="MobiDB-lite"/>
    </source>
</evidence>
<dbReference type="EMBL" id="RBNI01008228">
    <property type="protein sequence ID" value="RUP44868.1"/>
    <property type="molecule type" value="Genomic_DNA"/>
</dbReference>
<sequence>MSKQPGRRAVPGRQQGAPPARGGVGTDRVDQREPEQQEPIFSRERIDIALTIEVFQVHGDADQLNEIQSCDDLVMAIVTNIDYTLTSANEFNHWGIRLLVTQIDLIIFPGPCE</sequence>
<dbReference type="AlphaFoldDB" id="A0A433D206"/>
<protein>
    <submittedName>
        <fullName evidence="2">Uncharacterized protein</fullName>
    </submittedName>
</protein>
<evidence type="ECO:0000313" key="3">
    <source>
        <dbReference type="Proteomes" id="UP000268093"/>
    </source>
</evidence>
<feature type="compositionally biased region" description="Basic and acidic residues" evidence="1">
    <location>
        <begin position="27"/>
        <end position="41"/>
    </location>
</feature>
<proteinExistence type="predicted"/>
<gene>
    <name evidence="2" type="ORF">BC936DRAFT_148921</name>
</gene>
<name>A0A433D206_9FUNG</name>
<organism evidence="2 3">
    <name type="scientific">Jimgerdemannia flammicorona</name>
    <dbReference type="NCBI Taxonomy" id="994334"/>
    <lineage>
        <taxon>Eukaryota</taxon>
        <taxon>Fungi</taxon>
        <taxon>Fungi incertae sedis</taxon>
        <taxon>Mucoromycota</taxon>
        <taxon>Mucoromycotina</taxon>
        <taxon>Endogonomycetes</taxon>
        <taxon>Endogonales</taxon>
        <taxon>Endogonaceae</taxon>
        <taxon>Jimgerdemannia</taxon>
    </lineage>
</organism>
<evidence type="ECO:0000313" key="2">
    <source>
        <dbReference type="EMBL" id="RUP44868.1"/>
    </source>
</evidence>
<dbReference type="Proteomes" id="UP000268093">
    <property type="component" value="Unassembled WGS sequence"/>
</dbReference>
<feature type="region of interest" description="Disordered" evidence="1">
    <location>
        <begin position="1"/>
        <end position="41"/>
    </location>
</feature>
<accession>A0A433D206</accession>
<keyword evidence="3" id="KW-1185">Reference proteome</keyword>
<comment type="caution">
    <text evidence="2">The sequence shown here is derived from an EMBL/GenBank/DDBJ whole genome shotgun (WGS) entry which is preliminary data.</text>
</comment>
<reference evidence="2 3" key="1">
    <citation type="journal article" date="2018" name="New Phytol.">
        <title>Phylogenomics of Endogonaceae and evolution of mycorrhizas within Mucoromycota.</title>
        <authorList>
            <person name="Chang Y."/>
            <person name="Desiro A."/>
            <person name="Na H."/>
            <person name="Sandor L."/>
            <person name="Lipzen A."/>
            <person name="Clum A."/>
            <person name="Barry K."/>
            <person name="Grigoriev I.V."/>
            <person name="Martin F.M."/>
            <person name="Stajich J.E."/>
            <person name="Smith M.E."/>
            <person name="Bonito G."/>
            <person name="Spatafora J.W."/>
        </authorList>
    </citation>
    <scope>NUCLEOTIDE SEQUENCE [LARGE SCALE GENOMIC DNA]</scope>
    <source>
        <strain evidence="2 3">GMNB39</strain>
    </source>
</reference>